<dbReference type="NCBIfam" id="TIGR00250">
    <property type="entry name" value="RNAse_H_YqgF"/>
    <property type="match status" value="1"/>
</dbReference>
<evidence type="ECO:0000313" key="7">
    <source>
        <dbReference type="EMBL" id="QHN43060.1"/>
    </source>
</evidence>
<dbReference type="InterPro" id="IPR012337">
    <property type="entry name" value="RNaseH-like_sf"/>
</dbReference>
<dbReference type="SUPFAM" id="SSF53098">
    <property type="entry name" value="Ribonuclease H-like"/>
    <property type="match status" value="1"/>
</dbReference>
<dbReference type="GO" id="GO:0004518">
    <property type="term" value="F:nuclease activity"/>
    <property type="evidence" value="ECO:0007669"/>
    <property type="project" value="UniProtKB-KW"/>
</dbReference>
<evidence type="ECO:0000259" key="6">
    <source>
        <dbReference type="SMART" id="SM00732"/>
    </source>
</evidence>
<dbReference type="HAMAP" id="MF_00651">
    <property type="entry name" value="Nuclease_YqgF"/>
    <property type="match status" value="1"/>
</dbReference>
<keyword evidence="8" id="KW-1185">Reference proteome</keyword>
<name>A0A857MR03_9BACT</name>
<dbReference type="GO" id="GO:0000967">
    <property type="term" value="P:rRNA 5'-end processing"/>
    <property type="evidence" value="ECO:0007669"/>
    <property type="project" value="UniProtKB-UniRule"/>
</dbReference>
<dbReference type="InterPro" id="IPR006641">
    <property type="entry name" value="YqgF/RNaseH-like_dom"/>
</dbReference>
<keyword evidence="1 5" id="KW-0963">Cytoplasm</keyword>
<keyword evidence="4 5" id="KW-0378">Hydrolase</keyword>
<dbReference type="Pfam" id="PF03652">
    <property type="entry name" value="RuvX"/>
    <property type="match status" value="1"/>
</dbReference>
<dbReference type="Gene3D" id="3.30.420.140">
    <property type="entry name" value="YqgF/RNase H-like domain"/>
    <property type="match status" value="1"/>
</dbReference>
<evidence type="ECO:0000256" key="2">
    <source>
        <dbReference type="ARBA" id="ARBA00022517"/>
    </source>
</evidence>
<comment type="function">
    <text evidence="5">Could be a nuclease involved in processing of the 5'-end of pre-16S rRNA.</text>
</comment>
<keyword evidence="2 5" id="KW-0690">Ribosome biogenesis</keyword>
<evidence type="ECO:0000256" key="3">
    <source>
        <dbReference type="ARBA" id="ARBA00022722"/>
    </source>
</evidence>
<dbReference type="CDD" id="cd16964">
    <property type="entry name" value="YqgF"/>
    <property type="match status" value="1"/>
</dbReference>
<dbReference type="InterPro" id="IPR037027">
    <property type="entry name" value="YqgF/RNaseH-like_dom_sf"/>
</dbReference>
<evidence type="ECO:0000256" key="1">
    <source>
        <dbReference type="ARBA" id="ARBA00022490"/>
    </source>
</evidence>
<evidence type="ECO:0000313" key="8">
    <source>
        <dbReference type="Proteomes" id="UP001059824"/>
    </source>
</evidence>
<dbReference type="RefSeq" id="WP_260762850.1">
    <property type="nucleotide sequence ID" value="NZ_CP045921.1"/>
</dbReference>
<reference evidence="7" key="1">
    <citation type="journal article" date="2021" name="Nat. Microbiol.">
        <title>Cocultivation of an ultrasmall environmental parasitic bacterium with lytic ability against bacteria associated with wastewater foams.</title>
        <authorList>
            <person name="Batinovic S."/>
            <person name="Rose J.J.A."/>
            <person name="Ratcliffe J."/>
            <person name="Seviour R.J."/>
            <person name="Petrovski S."/>
        </authorList>
    </citation>
    <scope>NUCLEOTIDE SEQUENCE</scope>
    <source>
        <strain evidence="7">JR1</strain>
    </source>
</reference>
<dbReference type="EC" id="3.1.-.-" evidence="5"/>
<organism evidence="7 8">
    <name type="scientific">Candidatus Mycosynbacter amalyticus</name>
    <dbReference type="NCBI Taxonomy" id="2665156"/>
    <lineage>
        <taxon>Bacteria</taxon>
        <taxon>Candidatus Saccharimonadota</taxon>
        <taxon>Candidatus Saccharimonadota incertae sedis</taxon>
        <taxon>Candidatus Mycosynbacter</taxon>
    </lineage>
</organism>
<dbReference type="PANTHER" id="PTHR33317">
    <property type="entry name" value="POLYNUCLEOTIDYL TRANSFERASE, RIBONUCLEASE H-LIKE SUPERFAMILY PROTEIN"/>
    <property type="match status" value="1"/>
</dbReference>
<dbReference type="KEGG" id="mama:GII36_04350"/>
<dbReference type="AlphaFoldDB" id="A0A857MR03"/>
<comment type="similarity">
    <text evidence="5">Belongs to the YqgF HJR family.</text>
</comment>
<proteinExistence type="inferred from homology"/>
<sequence length="136" mass="14607">MGRSQSLIALDVGERRIGVAAADTGVRIAIPYDTIEVDGTEVQQVAEIVVREGAGVIVVGFPRNQQGEATAQSAYAEGFASKLEDIGKIVFQDESLTSVIAENRLKSRGKPYVKGDIDKEAAAIILQDYLEQHYAA</sequence>
<dbReference type="PANTHER" id="PTHR33317:SF4">
    <property type="entry name" value="POLYNUCLEOTIDYL TRANSFERASE, RIBONUCLEASE H-LIKE SUPERFAMILY PROTEIN"/>
    <property type="match status" value="1"/>
</dbReference>
<dbReference type="Proteomes" id="UP001059824">
    <property type="component" value="Chromosome"/>
</dbReference>
<accession>A0A857MR03</accession>
<keyword evidence="3 5" id="KW-0540">Nuclease</keyword>
<evidence type="ECO:0000256" key="5">
    <source>
        <dbReference type="HAMAP-Rule" id="MF_00651"/>
    </source>
</evidence>
<protein>
    <recommendedName>
        <fullName evidence="5">Putative pre-16S rRNA nuclease</fullName>
        <ecNumber evidence="5">3.1.-.-</ecNumber>
    </recommendedName>
</protein>
<gene>
    <name evidence="7" type="primary">ruvX</name>
    <name evidence="7" type="ORF">GII36_04350</name>
</gene>
<dbReference type="GO" id="GO:0005829">
    <property type="term" value="C:cytosol"/>
    <property type="evidence" value="ECO:0007669"/>
    <property type="project" value="TreeGrafter"/>
</dbReference>
<dbReference type="EMBL" id="CP045921">
    <property type="protein sequence ID" value="QHN43060.1"/>
    <property type="molecule type" value="Genomic_DNA"/>
</dbReference>
<feature type="domain" description="YqgF/RNase H-like" evidence="6">
    <location>
        <begin position="5"/>
        <end position="101"/>
    </location>
</feature>
<evidence type="ECO:0000256" key="4">
    <source>
        <dbReference type="ARBA" id="ARBA00022801"/>
    </source>
</evidence>
<dbReference type="InterPro" id="IPR005227">
    <property type="entry name" value="YqgF"/>
</dbReference>
<dbReference type="GO" id="GO:0016788">
    <property type="term" value="F:hydrolase activity, acting on ester bonds"/>
    <property type="evidence" value="ECO:0007669"/>
    <property type="project" value="UniProtKB-UniRule"/>
</dbReference>
<comment type="subcellular location">
    <subcellularLocation>
        <location evidence="5">Cytoplasm</location>
    </subcellularLocation>
</comment>
<dbReference type="SMART" id="SM00732">
    <property type="entry name" value="YqgFc"/>
    <property type="match status" value="1"/>
</dbReference>